<name>R4WE22_RIPPE</name>
<reference evidence="1" key="1">
    <citation type="journal article" date="2013" name="PLoS ONE">
        <title>Gene expression in gut symbiotic organ of stinkbug affected by extracellular bacterial symbiont.</title>
        <authorList>
            <person name="Futahashi R."/>
            <person name="Tanaka K."/>
            <person name="Tanahashi M."/>
            <person name="Nikoh N."/>
            <person name="Kikuchi Y."/>
            <person name="Lee B.L."/>
            <person name="Fukatsu T."/>
        </authorList>
    </citation>
    <scope>NUCLEOTIDE SEQUENCE</scope>
    <source>
        <tissue evidence="1">Midgut</tissue>
    </source>
</reference>
<organism evidence="1">
    <name type="scientific">Riptortus pedestris</name>
    <name type="common">Bean bug</name>
    <dbReference type="NCBI Taxonomy" id="329032"/>
    <lineage>
        <taxon>Eukaryota</taxon>
        <taxon>Metazoa</taxon>
        <taxon>Ecdysozoa</taxon>
        <taxon>Arthropoda</taxon>
        <taxon>Hexapoda</taxon>
        <taxon>Insecta</taxon>
        <taxon>Pterygota</taxon>
        <taxon>Neoptera</taxon>
        <taxon>Paraneoptera</taxon>
        <taxon>Hemiptera</taxon>
        <taxon>Heteroptera</taxon>
        <taxon>Panheteroptera</taxon>
        <taxon>Pentatomomorpha</taxon>
        <taxon>Coreoidea</taxon>
        <taxon>Alydidae</taxon>
        <taxon>Riptortus</taxon>
    </lineage>
</organism>
<proteinExistence type="evidence at transcript level"/>
<dbReference type="AlphaFoldDB" id="R4WE22"/>
<accession>R4WE22</accession>
<dbReference type="EMBL" id="AK418183">
    <property type="protein sequence ID" value="BAN21398.1"/>
    <property type="molecule type" value="mRNA"/>
</dbReference>
<sequence length="67" mass="7731">MLNVCVFEVFHDFCNVWAVVAVVLPSCRKCIISVPKRGHKLYLLLSPLCTEEHTLDRNRNSRLFLEG</sequence>
<protein>
    <submittedName>
        <fullName evidence="1">Unkown protein</fullName>
    </submittedName>
</protein>
<evidence type="ECO:0000313" key="1">
    <source>
        <dbReference type="EMBL" id="BAN21398.1"/>
    </source>
</evidence>